<proteinExistence type="predicted"/>
<accession>E4TG18</accession>
<dbReference type="eggNOG" id="COG0835">
    <property type="taxonomic scope" value="Bacteria"/>
</dbReference>
<reference key="1">
    <citation type="submission" date="2010-11" db="EMBL/GenBank/DDBJ databases">
        <title>The complete genome of chromosome of Calditerrivibrio nitroreducens DSM 19672.</title>
        <authorList>
            <consortium name="US DOE Joint Genome Institute (JGI-PGF)"/>
            <person name="Lucas S."/>
            <person name="Copeland A."/>
            <person name="Lapidus A."/>
            <person name="Bruce D."/>
            <person name="Goodwin L."/>
            <person name="Pitluck S."/>
            <person name="Kyrpides N."/>
            <person name="Mavromatis K."/>
            <person name="Ivanova N."/>
            <person name="Mikhailova N."/>
            <person name="Zeytun A."/>
            <person name="Brettin T."/>
            <person name="Detter J.C."/>
            <person name="Tapia R."/>
            <person name="Han C."/>
            <person name="Land M."/>
            <person name="Hauser L."/>
            <person name="Markowitz V."/>
            <person name="Cheng J.-F."/>
            <person name="Hugenholtz P."/>
            <person name="Woyke T."/>
            <person name="Wu D."/>
            <person name="Spring S."/>
            <person name="Schroeder M."/>
            <person name="Brambilla E."/>
            <person name="Klenk H.-P."/>
            <person name="Eisen J.A."/>
        </authorList>
    </citation>
    <scope>NUCLEOTIDE SEQUENCE [LARGE SCALE GENOMIC DNA]</scope>
    <source>
        <strain>DSM 19672</strain>
    </source>
</reference>
<dbReference type="KEGG" id="cni:Calni_0657"/>
<dbReference type="EMBL" id="CP002347">
    <property type="protein sequence ID" value="ADR18568.1"/>
    <property type="molecule type" value="Genomic_DNA"/>
</dbReference>
<dbReference type="STRING" id="768670.Calni_0657"/>
<keyword evidence="2" id="KW-1185">Reference proteome</keyword>
<dbReference type="RefSeq" id="WP_013450781.1">
    <property type="nucleotide sequence ID" value="NC_014758.1"/>
</dbReference>
<evidence type="ECO:0000313" key="1">
    <source>
        <dbReference type="EMBL" id="ADR18568.1"/>
    </source>
</evidence>
<dbReference type="AlphaFoldDB" id="E4TG18"/>
<evidence type="ECO:0008006" key="3">
    <source>
        <dbReference type="Google" id="ProtNLM"/>
    </source>
</evidence>
<evidence type="ECO:0000313" key="2">
    <source>
        <dbReference type="Proteomes" id="UP000007039"/>
    </source>
</evidence>
<gene>
    <name evidence="1" type="ordered locus">Calni_0657</name>
</gene>
<dbReference type="GO" id="GO:0007165">
    <property type="term" value="P:signal transduction"/>
    <property type="evidence" value="ECO:0007669"/>
    <property type="project" value="InterPro"/>
</dbReference>
<dbReference type="Proteomes" id="UP000007039">
    <property type="component" value="Chromosome"/>
</dbReference>
<dbReference type="GO" id="GO:0006935">
    <property type="term" value="P:chemotaxis"/>
    <property type="evidence" value="ECO:0007669"/>
    <property type="project" value="InterPro"/>
</dbReference>
<sequence length="122" mass="14366">MEKLLFQVDDKLFCIEIDYVVLVEQYEKVKDQLDDIKVIDFRTLYNQQNSRAGEDIIFIGKDGRVLGLIVDKILKLIKNDEISTYKNENFMLEYIKGVVKISNYEDSYLIDAKKILEVAYEK</sequence>
<dbReference type="SUPFAM" id="SSF50341">
    <property type="entry name" value="CheW-like"/>
    <property type="match status" value="1"/>
</dbReference>
<organism evidence="1 2">
    <name type="scientific">Calditerrivibrio nitroreducens (strain DSM 19672 / NBRC 101217 / Yu37-1)</name>
    <dbReference type="NCBI Taxonomy" id="768670"/>
    <lineage>
        <taxon>Bacteria</taxon>
        <taxon>Pseudomonadati</taxon>
        <taxon>Deferribacterota</taxon>
        <taxon>Deferribacteres</taxon>
        <taxon>Deferribacterales</taxon>
        <taxon>Calditerrivibrionaceae</taxon>
    </lineage>
</organism>
<name>E4TG18_CALNY</name>
<dbReference type="InterPro" id="IPR036061">
    <property type="entry name" value="CheW-like_dom_sf"/>
</dbReference>
<reference evidence="1 2" key="2">
    <citation type="journal article" date="2011" name="Stand. Genomic Sci.">
        <title>Complete genome sequence of Calditerrivibrio nitroreducens type strain (Yu37-1).</title>
        <authorList>
            <person name="Pitluck S."/>
            <person name="Sikorski J."/>
            <person name="Zeytun A."/>
            <person name="Lapidus A."/>
            <person name="Nolan M."/>
            <person name="Lucas S."/>
            <person name="Hammon N."/>
            <person name="Deshpande S."/>
            <person name="Cheng J.F."/>
            <person name="Tapia R."/>
            <person name="Han C."/>
            <person name="Goodwin L."/>
            <person name="Liolios K."/>
            <person name="Pagani I."/>
            <person name="Ivanova N."/>
            <person name="Mavromatis K."/>
            <person name="Pati A."/>
            <person name="Chen A."/>
            <person name="Palaniappan K."/>
            <person name="Hauser L."/>
            <person name="Chang Y.J."/>
            <person name="Jeffries C.D."/>
            <person name="Detter J.C."/>
            <person name="Brambilla E."/>
            <person name="Djao O.D."/>
            <person name="Rohde M."/>
            <person name="Spring S."/>
            <person name="Goker M."/>
            <person name="Woyke T."/>
            <person name="Bristow J."/>
            <person name="Eisen J.A."/>
            <person name="Markowitz V."/>
            <person name="Hugenholtz P."/>
            <person name="Kyrpides N.C."/>
            <person name="Klenk H.P."/>
            <person name="Land M."/>
        </authorList>
    </citation>
    <scope>NUCLEOTIDE SEQUENCE [LARGE SCALE GENOMIC DNA]</scope>
    <source>
        <strain evidence="2">DSM 19672 / NBRC 101217 / Yu37-1</strain>
    </source>
</reference>
<protein>
    <recommendedName>
        <fullName evidence="3">CheW-like domain-containing protein</fullName>
    </recommendedName>
</protein>
<dbReference type="OrthoDB" id="9857916at2"/>
<dbReference type="HOGENOM" id="CLU_2022919_0_0_0"/>